<feature type="signal peptide" evidence="10">
    <location>
        <begin position="1"/>
        <end position="17"/>
    </location>
</feature>
<dbReference type="AlphaFoldDB" id="A0A0B2X4A4"/>
<protein>
    <recommendedName>
        <fullName evidence="10">Endo-chitosanase</fullName>
        <ecNumber evidence="10">3.2.1.132</ecNumber>
    </recommendedName>
</protein>
<dbReference type="InterPro" id="IPR009939">
    <property type="entry name" value="Chitosanase_fungal"/>
</dbReference>
<reference evidence="11 12" key="1">
    <citation type="journal article" date="2014" name="Proc. Natl. Acad. Sci. U.S.A.">
        <title>Trajectory and genomic determinants of fungal-pathogen speciation and host adaptation.</title>
        <authorList>
            <person name="Hu X."/>
            <person name="Xiao G."/>
            <person name="Zheng P."/>
            <person name="Shang Y."/>
            <person name="Su Y."/>
            <person name="Zhang X."/>
            <person name="Liu X."/>
            <person name="Zhan S."/>
            <person name="St Leger R.J."/>
            <person name="Wang C."/>
        </authorList>
    </citation>
    <scope>NUCLEOTIDE SEQUENCE [LARGE SCALE GENOMIC DNA]</scope>
    <source>
        <strain evidence="11 12">ARSEF 1941</strain>
    </source>
</reference>
<comment type="function">
    <text evidence="10">Chitosanase catalyzing the endo-type cleavage of chitosan, the deacylated form of chitin. Chitosanase may be crucial in the degradation of the deacetylated portion of chitin in the fungal cell wall.</text>
</comment>
<evidence type="ECO:0000313" key="12">
    <source>
        <dbReference type="Proteomes" id="UP000030816"/>
    </source>
</evidence>
<keyword evidence="12" id="KW-1185">Reference proteome</keyword>
<dbReference type="GO" id="GO:0016977">
    <property type="term" value="F:chitosanase activity"/>
    <property type="evidence" value="ECO:0007669"/>
    <property type="project" value="UniProtKB-EC"/>
</dbReference>
<dbReference type="EC" id="3.2.1.132" evidence="10"/>
<keyword evidence="9 10" id="KW-0624">Polysaccharide degradation</keyword>
<proteinExistence type="inferred from homology"/>
<keyword evidence="8 10" id="KW-0326">Glycosidase</keyword>
<evidence type="ECO:0000256" key="3">
    <source>
        <dbReference type="ARBA" id="ARBA00007799"/>
    </source>
</evidence>
<comment type="similarity">
    <text evidence="3 10">Belongs to the glycosyl hydrolase 75 family.</text>
</comment>
<evidence type="ECO:0000313" key="11">
    <source>
        <dbReference type="EMBL" id="KHO00593.1"/>
    </source>
</evidence>
<keyword evidence="6 10" id="KW-0378">Hydrolase</keyword>
<keyword evidence="7" id="KW-0119">Carbohydrate metabolism</keyword>
<evidence type="ECO:0000256" key="2">
    <source>
        <dbReference type="ARBA" id="ARBA00004613"/>
    </source>
</evidence>
<gene>
    <name evidence="11" type="ORF">MAM_01371</name>
</gene>
<evidence type="ECO:0000256" key="5">
    <source>
        <dbReference type="ARBA" id="ARBA00022729"/>
    </source>
</evidence>
<comment type="catalytic activity">
    <reaction evidence="1 10">
        <text>Endohydrolysis of beta-(1-&gt;4)-linkages between D-glucosamine residues in a partly acetylated chitosan.</text>
        <dbReference type="EC" id="3.2.1.132"/>
    </reaction>
</comment>
<dbReference type="GO" id="GO:0005576">
    <property type="term" value="C:extracellular region"/>
    <property type="evidence" value="ECO:0007669"/>
    <property type="project" value="UniProtKB-SubCell"/>
</dbReference>
<feature type="chain" id="PRO_5005110128" description="Endo-chitosanase" evidence="10">
    <location>
        <begin position="18"/>
        <end position="241"/>
    </location>
</feature>
<organism evidence="11 12">
    <name type="scientific">Metarhizium album (strain ARSEF 1941)</name>
    <dbReference type="NCBI Taxonomy" id="1081103"/>
    <lineage>
        <taxon>Eukaryota</taxon>
        <taxon>Fungi</taxon>
        <taxon>Dikarya</taxon>
        <taxon>Ascomycota</taxon>
        <taxon>Pezizomycotina</taxon>
        <taxon>Sordariomycetes</taxon>
        <taxon>Hypocreomycetidae</taxon>
        <taxon>Hypocreales</taxon>
        <taxon>Clavicipitaceae</taxon>
        <taxon>Metarhizium</taxon>
    </lineage>
</organism>
<name>A0A0B2X4A4_METAS</name>
<dbReference type="Pfam" id="PF07335">
    <property type="entry name" value="Glyco_hydro_75"/>
    <property type="match status" value="1"/>
</dbReference>
<evidence type="ECO:0000256" key="4">
    <source>
        <dbReference type="ARBA" id="ARBA00022525"/>
    </source>
</evidence>
<evidence type="ECO:0000256" key="7">
    <source>
        <dbReference type="ARBA" id="ARBA00023277"/>
    </source>
</evidence>
<evidence type="ECO:0000256" key="9">
    <source>
        <dbReference type="ARBA" id="ARBA00023326"/>
    </source>
</evidence>
<dbReference type="GO" id="GO:0000272">
    <property type="term" value="P:polysaccharide catabolic process"/>
    <property type="evidence" value="ECO:0007669"/>
    <property type="project" value="UniProtKB-KW"/>
</dbReference>
<dbReference type="PANTHER" id="PTHR42061">
    <property type="entry name" value="ENDO-CHITOSANASE"/>
    <property type="match status" value="1"/>
</dbReference>
<evidence type="ECO:0000256" key="1">
    <source>
        <dbReference type="ARBA" id="ARBA00000405"/>
    </source>
</evidence>
<dbReference type="RefSeq" id="XP_040681658.1">
    <property type="nucleotide sequence ID" value="XM_040820170.1"/>
</dbReference>
<evidence type="ECO:0000256" key="6">
    <source>
        <dbReference type="ARBA" id="ARBA00022801"/>
    </source>
</evidence>
<evidence type="ECO:0000256" key="10">
    <source>
        <dbReference type="RuleBase" id="RU361208"/>
    </source>
</evidence>
<dbReference type="EMBL" id="AZHE01000002">
    <property type="protein sequence ID" value="KHO00593.1"/>
    <property type="molecule type" value="Genomic_DNA"/>
</dbReference>
<comment type="subcellular location">
    <subcellularLocation>
        <location evidence="2 10">Secreted</location>
    </subcellularLocation>
</comment>
<dbReference type="Proteomes" id="UP000030816">
    <property type="component" value="Unassembled WGS sequence"/>
</dbReference>
<dbReference type="HOGENOM" id="CLU_046555_0_0_1"/>
<evidence type="ECO:0000256" key="8">
    <source>
        <dbReference type="ARBA" id="ARBA00023295"/>
    </source>
</evidence>
<keyword evidence="4" id="KW-0964">Secreted</keyword>
<sequence length="241" mass="25385">MLYAVFAVAALFALGSAYEIPPNLKRIYDAHKNGSCSKPLSSPMSSGMVYCGDVPGAIFLKGQDSYDNLDIDCDGANNYAGDCANDPTGQSQTAFKANVSQYGISDLDANIHSYVVLGNEGPPAFDPQSRGIQPLSVVAVVCGEQLFFGVWGDVNGGNLTGETSIALGKLCFPDEGLNGNNGHDAQDVLYLAFPGAKAVPGKDEADWRANSTMAFMDSIKDLGNKLVAQLRAKPGCGQKKM</sequence>
<accession>A0A0B2X4A4</accession>
<dbReference type="PANTHER" id="PTHR42061:SF9">
    <property type="entry name" value="ENDO-CHITOSANASE"/>
    <property type="match status" value="1"/>
</dbReference>
<dbReference type="OrthoDB" id="4756206at2759"/>
<keyword evidence="5 10" id="KW-0732">Signal</keyword>
<dbReference type="GeneID" id="63735826"/>
<comment type="caution">
    <text evidence="11">The sequence shown here is derived from an EMBL/GenBank/DDBJ whole genome shotgun (WGS) entry which is preliminary data.</text>
</comment>